<dbReference type="GeneID" id="63822870"/>
<dbReference type="Proteomes" id="UP000076871">
    <property type="component" value="Unassembled WGS sequence"/>
</dbReference>
<gene>
    <name evidence="1" type="ORF">LAESUDRAFT_683965</name>
</gene>
<accession>A0A165CU54</accession>
<name>A0A165CU54_9APHY</name>
<dbReference type="RefSeq" id="XP_040761178.1">
    <property type="nucleotide sequence ID" value="XM_040905841.1"/>
</dbReference>
<organism evidence="1 2">
    <name type="scientific">Laetiporus sulphureus 93-53</name>
    <dbReference type="NCBI Taxonomy" id="1314785"/>
    <lineage>
        <taxon>Eukaryota</taxon>
        <taxon>Fungi</taxon>
        <taxon>Dikarya</taxon>
        <taxon>Basidiomycota</taxon>
        <taxon>Agaricomycotina</taxon>
        <taxon>Agaricomycetes</taxon>
        <taxon>Polyporales</taxon>
        <taxon>Laetiporus</taxon>
    </lineage>
</organism>
<evidence type="ECO:0000313" key="2">
    <source>
        <dbReference type="Proteomes" id="UP000076871"/>
    </source>
</evidence>
<sequence length="122" mass="13450">MGEGWICDSAPNSGIMKSFLLDGALRIGFCDPARTDALDWVDEVSLTEPPPPFDTFTCRTWTMHCITGLVNQGFVKCHDVDALEQEAEKWATVHHSSAHAGIMPRPVEDAQTCDFRDVLTLG</sequence>
<dbReference type="EMBL" id="KV427644">
    <property type="protein sequence ID" value="KZT03438.1"/>
    <property type="molecule type" value="Genomic_DNA"/>
</dbReference>
<reference evidence="1 2" key="1">
    <citation type="journal article" date="2016" name="Mol. Biol. Evol.">
        <title>Comparative Genomics of Early-Diverging Mushroom-Forming Fungi Provides Insights into the Origins of Lignocellulose Decay Capabilities.</title>
        <authorList>
            <person name="Nagy L.G."/>
            <person name="Riley R."/>
            <person name="Tritt A."/>
            <person name="Adam C."/>
            <person name="Daum C."/>
            <person name="Floudas D."/>
            <person name="Sun H."/>
            <person name="Yadav J.S."/>
            <person name="Pangilinan J."/>
            <person name="Larsson K.H."/>
            <person name="Matsuura K."/>
            <person name="Barry K."/>
            <person name="Labutti K."/>
            <person name="Kuo R."/>
            <person name="Ohm R.A."/>
            <person name="Bhattacharya S.S."/>
            <person name="Shirouzu T."/>
            <person name="Yoshinaga Y."/>
            <person name="Martin F.M."/>
            <person name="Grigoriev I.V."/>
            <person name="Hibbett D.S."/>
        </authorList>
    </citation>
    <scope>NUCLEOTIDE SEQUENCE [LARGE SCALE GENOMIC DNA]</scope>
    <source>
        <strain evidence="1 2">93-53</strain>
    </source>
</reference>
<evidence type="ECO:0000313" key="1">
    <source>
        <dbReference type="EMBL" id="KZT03438.1"/>
    </source>
</evidence>
<dbReference type="InParanoid" id="A0A165CU54"/>
<keyword evidence="2" id="KW-1185">Reference proteome</keyword>
<dbReference type="AlphaFoldDB" id="A0A165CU54"/>
<dbReference type="OrthoDB" id="3016366at2759"/>
<proteinExistence type="predicted"/>
<protein>
    <submittedName>
        <fullName evidence="1">Uncharacterized protein</fullName>
    </submittedName>
</protein>